<dbReference type="SFLD" id="SFLDG01144">
    <property type="entry name" value="C2.B.4:_PGP_Like"/>
    <property type="match status" value="1"/>
</dbReference>
<evidence type="ECO:0000313" key="2">
    <source>
        <dbReference type="EMBL" id="QOY38354.1"/>
    </source>
</evidence>
<gene>
    <name evidence="2" type="ORF">AWH56_012960</name>
    <name evidence="1" type="ORF">AWH56_09715</name>
</gene>
<dbReference type="NCBIfam" id="TIGR00099">
    <property type="entry name" value="Cof-subfamily"/>
    <property type="match status" value="1"/>
</dbReference>
<organism evidence="1 3">
    <name type="scientific">Anaerobacillus isosaccharinicus</name>
    <dbReference type="NCBI Taxonomy" id="1532552"/>
    <lineage>
        <taxon>Bacteria</taxon>
        <taxon>Bacillati</taxon>
        <taxon>Bacillota</taxon>
        <taxon>Bacilli</taxon>
        <taxon>Bacillales</taxon>
        <taxon>Bacillaceae</taxon>
        <taxon>Anaerobacillus</taxon>
    </lineage>
</organism>
<dbReference type="SFLD" id="SFLDS00003">
    <property type="entry name" value="Haloacid_Dehalogenase"/>
    <property type="match status" value="1"/>
</dbReference>
<dbReference type="CDD" id="cd07517">
    <property type="entry name" value="HAD_HPP"/>
    <property type="match status" value="1"/>
</dbReference>
<evidence type="ECO:0000313" key="3">
    <source>
        <dbReference type="Proteomes" id="UP000180175"/>
    </source>
</evidence>
<dbReference type="PANTHER" id="PTHR10000:SF25">
    <property type="entry name" value="PHOSPHATASE YKRA-RELATED"/>
    <property type="match status" value="1"/>
</dbReference>
<dbReference type="SUPFAM" id="SSF56784">
    <property type="entry name" value="HAD-like"/>
    <property type="match status" value="1"/>
</dbReference>
<dbReference type="NCBIfam" id="TIGR01484">
    <property type="entry name" value="HAD-SF-IIB"/>
    <property type="match status" value="1"/>
</dbReference>
<reference evidence="1 3" key="1">
    <citation type="submission" date="2016-10" db="EMBL/GenBank/DDBJ databases">
        <title>Draft genome sequences of four alkaliphilic bacteria belonging to the Anaerobacillus genus.</title>
        <authorList>
            <person name="Bassil N.M."/>
            <person name="Lloyd J.R."/>
        </authorList>
    </citation>
    <scope>NUCLEOTIDE SEQUENCE [LARGE SCALE GENOMIC DNA]</scope>
    <source>
        <strain evidence="1 3">NB2006</strain>
    </source>
</reference>
<dbReference type="GO" id="GO:0000287">
    <property type="term" value="F:magnesium ion binding"/>
    <property type="evidence" value="ECO:0007669"/>
    <property type="project" value="TreeGrafter"/>
</dbReference>
<reference evidence="2 3" key="3">
    <citation type="journal article" date="2019" name="Int. J. Syst. Evol. Microbiol.">
        <title>Anaerobacillus isosaccharinicus sp. nov., an alkaliphilic bacterium which degrades isosaccharinic acid.</title>
        <authorList>
            <person name="Bassil N.M."/>
            <person name="Lloyd J.R."/>
        </authorList>
    </citation>
    <scope>NUCLEOTIDE SEQUENCE [LARGE SCALE GENOMIC DNA]</scope>
    <source>
        <strain evidence="2 3">NB2006</strain>
    </source>
</reference>
<dbReference type="Gene3D" id="3.30.1240.10">
    <property type="match status" value="1"/>
</dbReference>
<dbReference type="Pfam" id="PF08282">
    <property type="entry name" value="Hydrolase_3"/>
    <property type="match status" value="1"/>
</dbReference>
<keyword evidence="2" id="KW-0378">Hydrolase</keyword>
<dbReference type="PANTHER" id="PTHR10000">
    <property type="entry name" value="PHOSPHOSERINE PHOSPHATASE"/>
    <property type="match status" value="1"/>
</dbReference>
<name>A0A1S2M2Z1_9BACI</name>
<sequence>MIFFDIDGTLLNEEKELPNSTKEAIAKLKKAGHQVAIATGRAPFMFKELREELEIDTYISFNGQYVVADGEVIYKNPLHKETLKSLIDFAGTNEHSLVFMDHEDMRASKEYDAYIEESIGTLKISHPMHDVTYMDEREIYQTLLFCKVEAEQAYIDTFNQFQFVRWHPVSTDILPAGGSKAKGINEVIKHFGLANDQVYAFGDGLNDIEMLSFVKNSVAMGNAHDEVKKVAKHVTKHVNEDGILHGLRLVGLLK</sequence>
<dbReference type="AlphaFoldDB" id="A0A1S2M2Z1"/>
<dbReference type="Gene3D" id="3.40.50.1000">
    <property type="entry name" value="HAD superfamily/HAD-like"/>
    <property type="match status" value="1"/>
</dbReference>
<dbReference type="EMBL" id="CP063356">
    <property type="protein sequence ID" value="QOY38354.1"/>
    <property type="molecule type" value="Genomic_DNA"/>
</dbReference>
<protein>
    <submittedName>
        <fullName evidence="2">Cof-type HAD-IIB family hydrolase</fullName>
    </submittedName>
    <submittedName>
        <fullName evidence="1">Phosphatase</fullName>
    </submittedName>
</protein>
<dbReference type="PROSITE" id="PS01229">
    <property type="entry name" value="COF_2"/>
    <property type="match status" value="1"/>
</dbReference>
<dbReference type="InterPro" id="IPR000150">
    <property type="entry name" value="Cof"/>
</dbReference>
<reference evidence="2" key="4">
    <citation type="submission" date="2020-10" db="EMBL/GenBank/DDBJ databases">
        <authorList>
            <person name="Bassil N.M."/>
            <person name="Lloyd J.R."/>
        </authorList>
    </citation>
    <scope>NUCLEOTIDE SEQUENCE</scope>
    <source>
        <strain evidence="2">NB2006</strain>
    </source>
</reference>
<dbReference type="KEGG" id="aia:AWH56_012960"/>
<dbReference type="EMBL" id="LQXD01000083">
    <property type="protein sequence ID" value="OIJ19071.1"/>
    <property type="molecule type" value="Genomic_DNA"/>
</dbReference>
<dbReference type="Proteomes" id="UP000180175">
    <property type="component" value="Chromosome"/>
</dbReference>
<dbReference type="InterPro" id="IPR006379">
    <property type="entry name" value="HAD-SF_hydro_IIB"/>
</dbReference>
<dbReference type="InterPro" id="IPR036412">
    <property type="entry name" value="HAD-like_sf"/>
</dbReference>
<dbReference type="OrthoDB" id="9810101at2"/>
<dbReference type="GO" id="GO:0016791">
    <property type="term" value="F:phosphatase activity"/>
    <property type="evidence" value="ECO:0007669"/>
    <property type="project" value="UniProtKB-ARBA"/>
</dbReference>
<dbReference type="GO" id="GO:0005829">
    <property type="term" value="C:cytosol"/>
    <property type="evidence" value="ECO:0007669"/>
    <property type="project" value="TreeGrafter"/>
</dbReference>
<keyword evidence="3" id="KW-1185">Reference proteome</keyword>
<dbReference type="InterPro" id="IPR023214">
    <property type="entry name" value="HAD_sf"/>
</dbReference>
<dbReference type="RefSeq" id="WP_071316965.1">
    <property type="nucleotide sequence ID" value="NZ_CP063356.2"/>
</dbReference>
<reference evidence="2 3" key="2">
    <citation type="journal article" date="2017" name="Genome Announc.">
        <title>Draft Genome Sequences of Four Alkaliphilic Bacteria Belonging to the Anaerobacillus Genus.</title>
        <authorList>
            <person name="Bassil N.M."/>
            <person name="Lloyd J.R."/>
        </authorList>
    </citation>
    <scope>NUCLEOTIDE SEQUENCE [LARGE SCALE GENOMIC DNA]</scope>
    <source>
        <strain evidence="2 3">NB2006</strain>
    </source>
</reference>
<dbReference type="SFLD" id="SFLDG01140">
    <property type="entry name" value="C2.B:_Phosphomannomutase_and_P"/>
    <property type="match status" value="1"/>
</dbReference>
<evidence type="ECO:0000313" key="1">
    <source>
        <dbReference type="EMBL" id="OIJ19071.1"/>
    </source>
</evidence>
<accession>A0A1S2M2Z1</accession>
<proteinExistence type="predicted"/>